<protein>
    <submittedName>
        <fullName evidence="1">Uncharacterized protein</fullName>
    </submittedName>
</protein>
<dbReference type="InParanoid" id="M1DXH8"/>
<sequence length="119" mass="13452">MGSVINEGGVEEVRVEIKNVKVVKVEIENVEKEMKSKLKKSTSDGNSKEEIPPLEIKDYEELGLIVDMGELGDSSYENAGMDFNFMFSGVFLEDEEKLMEITPYVYPVGALRCHQLLHH</sequence>
<dbReference type="HOGENOM" id="CLU_2065657_0_0_1"/>
<dbReference type="AlphaFoldDB" id="M1DXH8"/>
<evidence type="ECO:0000313" key="1">
    <source>
        <dbReference type="EnsemblPlants" id="PGSC0003DMT400096001"/>
    </source>
</evidence>
<dbReference type="EnsemblPlants" id="PGSC0003DMT400096001">
    <property type="protein sequence ID" value="PGSC0003DMT400096001"/>
    <property type="gene ID" value="PGSC0003DMG400045572"/>
</dbReference>
<keyword evidence="2" id="KW-1185">Reference proteome</keyword>
<reference evidence="1" key="2">
    <citation type="submission" date="2015-06" db="UniProtKB">
        <authorList>
            <consortium name="EnsemblPlants"/>
        </authorList>
    </citation>
    <scope>IDENTIFICATION</scope>
    <source>
        <strain evidence="1">DM1-3 516 R44</strain>
    </source>
</reference>
<dbReference type="PaxDb" id="4113-PGSC0003DMT400096001"/>
<organism evidence="1 2">
    <name type="scientific">Solanum tuberosum</name>
    <name type="common">Potato</name>
    <dbReference type="NCBI Taxonomy" id="4113"/>
    <lineage>
        <taxon>Eukaryota</taxon>
        <taxon>Viridiplantae</taxon>
        <taxon>Streptophyta</taxon>
        <taxon>Embryophyta</taxon>
        <taxon>Tracheophyta</taxon>
        <taxon>Spermatophyta</taxon>
        <taxon>Magnoliopsida</taxon>
        <taxon>eudicotyledons</taxon>
        <taxon>Gunneridae</taxon>
        <taxon>Pentapetalae</taxon>
        <taxon>asterids</taxon>
        <taxon>lamiids</taxon>
        <taxon>Solanales</taxon>
        <taxon>Solanaceae</taxon>
        <taxon>Solanoideae</taxon>
        <taxon>Solaneae</taxon>
        <taxon>Solanum</taxon>
    </lineage>
</organism>
<reference evidence="2" key="1">
    <citation type="journal article" date="2011" name="Nature">
        <title>Genome sequence and analysis of the tuber crop potato.</title>
        <authorList>
            <consortium name="The Potato Genome Sequencing Consortium"/>
        </authorList>
    </citation>
    <scope>NUCLEOTIDE SEQUENCE [LARGE SCALE GENOMIC DNA]</scope>
    <source>
        <strain evidence="2">cv. DM1-3 516 R44</strain>
    </source>
</reference>
<name>M1DXH8_SOLTU</name>
<dbReference type="Proteomes" id="UP000011115">
    <property type="component" value="Unassembled WGS sequence"/>
</dbReference>
<dbReference type="Gramene" id="PGSC0003DMT400096001">
    <property type="protein sequence ID" value="PGSC0003DMT400096001"/>
    <property type="gene ID" value="PGSC0003DMG400045572"/>
</dbReference>
<proteinExistence type="predicted"/>
<evidence type="ECO:0000313" key="2">
    <source>
        <dbReference type="Proteomes" id="UP000011115"/>
    </source>
</evidence>
<accession>M1DXH8</accession>